<dbReference type="KEGG" id="acae:HYG86_08240"/>
<dbReference type="Pfam" id="PF00253">
    <property type="entry name" value="Ribosomal_S14"/>
    <property type="match status" value="1"/>
</dbReference>
<feature type="binding site" evidence="10">
    <location>
        <position position="40"/>
    </location>
    <ligand>
        <name>Zn(2+)</name>
        <dbReference type="ChEBI" id="CHEBI:29105"/>
    </ligand>
</feature>
<dbReference type="EMBL" id="CP058559">
    <property type="protein sequence ID" value="QNO14778.1"/>
    <property type="molecule type" value="Genomic_DNA"/>
</dbReference>
<evidence type="ECO:0000256" key="9">
    <source>
        <dbReference type="ARBA" id="ARBA00060857"/>
    </source>
</evidence>
<evidence type="ECO:0000256" key="6">
    <source>
        <dbReference type="ARBA" id="ARBA00023274"/>
    </source>
</evidence>
<dbReference type="GO" id="GO:0006412">
    <property type="term" value="P:translation"/>
    <property type="evidence" value="ECO:0007669"/>
    <property type="project" value="UniProtKB-UniRule"/>
</dbReference>
<evidence type="ECO:0000313" key="12">
    <source>
        <dbReference type="Proteomes" id="UP000516160"/>
    </source>
</evidence>
<dbReference type="PANTHER" id="PTHR19836:SF19">
    <property type="entry name" value="SMALL RIBOSOMAL SUBUNIT PROTEIN US14M"/>
    <property type="match status" value="1"/>
</dbReference>
<proteinExistence type="inferred from homology"/>
<dbReference type="InterPro" id="IPR018271">
    <property type="entry name" value="Ribosomal_uS14_CS"/>
</dbReference>
<dbReference type="HAMAP" id="MF_01364_B">
    <property type="entry name" value="Ribosomal_uS14_2_B"/>
    <property type="match status" value="1"/>
</dbReference>
<organism evidence="11 12">
    <name type="scientific">Alkalicella caledoniensis</name>
    <dbReference type="NCBI Taxonomy" id="2731377"/>
    <lineage>
        <taxon>Bacteria</taxon>
        <taxon>Bacillati</taxon>
        <taxon>Bacillota</taxon>
        <taxon>Clostridia</taxon>
        <taxon>Eubacteriales</taxon>
        <taxon>Proteinivoracaceae</taxon>
        <taxon>Alkalicella</taxon>
    </lineage>
</organism>
<feature type="binding site" evidence="10">
    <location>
        <position position="43"/>
    </location>
    <ligand>
        <name>Zn(2+)</name>
        <dbReference type="ChEBI" id="CHEBI:29105"/>
    </ligand>
</feature>
<dbReference type="GO" id="GO:0003735">
    <property type="term" value="F:structural constituent of ribosome"/>
    <property type="evidence" value="ECO:0007669"/>
    <property type="project" value="InterPro"/>
</dbReference>
<dbReference type="PROSITE" id="PS00527">
    <property type="entry name" value="RIBOSOMAL_S14"/>
    <property type="match status" value="1"/>
</dbReference>
<protein>
    <recommendedName>
        <fullName evidence="7 10">Small ribosomal subunit protein uS14</fullName>
    </recommendedName>
</protein>
<sequence length="61" mass="7281">MAKKSMIAKQKREPKFKVRRYNRCKLCGRPHAYLRDFGMCRICFRELAYKGEIPGVKKASW</sequence>
<gene>
    <name evidence="10" type="primary">rpsZ</name>
    <name evidence="10" type="synonym">rpsN</name>
    <name evidence="11" type="ORF">HYG86_08240</name>
</gene>
<keyword evidence="12" id="KW-1185">Reference proteome</keyword>
<evidence type="ECO:0000256" key="4">
    <source>
        <dbReference type="ARBA" id="ARBA00022884"/>
    </source>
</evidence>
<keyword evidence="2 10" id="KW-0699">rRNA-binding</keyword>
<dbReference type="NCBIfam" id="NF005974">
    <property type="entry name" value="PRK08061.1"/>
    <property type="match status" value="1"/>
</dbReference>
<keyword evidence="6 10" id="KW-0687">Ribonucleoprotein</keyword>
<evidence type="ECO:0000256" key="8">
    <source>
        <dbReference type="ARBA" id="ARBA00047110"/>
    </source>
</evidence>
<evidence type="ECO:0000313" key="11">
    <source>
        <dbReference type="EMBL" id="QNO14778.1"/>
    </source>
</evidence>
<dbReference type="InterPro" id="IPR043140">
    <property type="entry name" value="Ribosomal_uS14_sf"/>
</dbReference>
<comment type="function">
    <text evidence="10">Binds 16S rRNA, required for the assembly of 30S particles and may also be responsible for determining the conformation of the 16S rRNA at the A site.</text>
</comment>
<evidence type="ECO:0000256" key="2">
    <source>
        <dbReference type="ARBA" id="ARBA00022730"/>
    </source>
</evidence>
<dbReference type="GO" id="GO:0015935">
    <property type="term" value="C:small ribosomal subunit"/>
    <property type="evidence" value="ECO:0007669"/>
    <property type="project" value="TreeGrafter"/>
</dbReference>
<comment type="subunit">
    <text evidence="8 10">Part of the 30S ribosomal subunit. Contacts proteins S3 and S10.</text>
</comment>
<dbReference type="AlphaFoldDB" id="A0A7G9W7W6"/>
<keyword evidence="1 10" id="KW-0479">Metal-binding</keyword>
<comment type="cofactor">
    <cofactor evidence="10">
        <name>Zn(2+)</name>
        <dbReference type="ChEBI" id="CHEBI:29105"/>
    </cofactor>
    <text evidence="10">Binds 1 zinc ion per subunit.</text>
</comment>
<dbReference type="GO" id="GO:0008270">
    <property type="term" value="F:zinc ion binding"/>
    <property type="evidence" value="ECO:0007669"/>
    <property type="project" value="UniProtKB-UniRule"/>
</dbReference>
<name>A0A7G9W7W6_ALKCA</name>
<evidence type="ECO:0000256" key="3">
    <source>
        <dbReference type="ARBA" id="ARBA00022833"/>
    </source>
</evidence>
<dbReference type="RefSeq" id="WP_213168755.1">
    <property type="nucleotide sequence ID" value="NZ_CP058559.1"/>
</dbReference>
<dbReference type="GO" id="GO:0019843">
    <property type="term" value="F:rRNA binding"/>
    <property type="evidence" value="ECO:0007669"/>
    <property type="project" value="UniProtKB-UniRule"/>
</dbReference>
<accession>A0A7G9W7W6</accession>
<evidence type="ECO:0000256" key="10">
    <source>
        <dbReference type="HAMAP-Rule" id="MF_01364"/>
    </source>
</evidence>
<evidence type="ECO:0000256" key="5">
    <source>
        <dbReference type="ARBA" id="ARBA00022980"/>
    </source>
</evidence>
<dbReference type="InterPro" id="IPR023053">
    <property type="entry name" value="Ribosomal_uS14_bact"/>
</dbReference>
<feature type="binding site" evidence="10">
    <location>
        <position position="27"/>
    </location>
    <ligand>
        <name>Zn(2+)</name>
        <dbReference type="ChEBI" id="CHEBI:29105"/>
    </ligand>
</feature>
<evidence type="ECO:0000256" key="7">
    <source>
        <dbReference type="ARBA" id="ARBA00035167"/>
    </source>
</evidence>
<feature type="binding site" evidence="10">
    <location>
        <position position="24"/>
    </location>
    <ligand>
        <name>Zn(2+)</name>
        <dbReference type="ChEBI" id="CHEBI:29105"/>
    </ligand>
</feature>
<evidence type="ECO:0000256" key="1">
    <source>
        <dbReference type="ARBA" id="ARBA00022723"/>
    </source>
</evidence>
<reference evidence="11 12" key="1">
    <citation type="submission" date="2020-07" db="EMBL/GenBank/DDBJ databases">
        <title>Alkalicella. sp. LB2 genome.</title>
        <authorList>
            <person name="Postec A."/>
            <person name="Quemeneur M."/>
        </authorList>
    </citation>
    <scope>NUCLEOTIDE SEQUENCE [LARGE SCALE GENOMIC DNA]</scope>
    <source>
        <strain evidence="11 12">LB2</strain>
    </source>
</reference>
<dbReference type="PANTHER" id="PTHR19836">
    <property type="entry name" value="30S RIBOSOMAL PROTEIN S14"/>
    <property type="match status" value="1"/>
</dbReference>
<dbReference type="InterPro" id="IPR001209">
    <property type="entry name" value="Ribosomal_uS14"/>
</dbReference>
<keyword evidence="5 10" id="KW-0689">Ribosomal protein</keyword>
<dbReference type="SUPFAM" id="SSF57716">
    <property type="entry name" value="Glucocorticoid receptor-like (DNA-binding domain)"/>
    <property type="match status" value="1"/>
</dbReference>
<comment type="similarity">
    <text evidence="9 10">Belongs to the universal ribosomal protein uS14 family. Zinc-binding uS14 subfamily.</text>
</comment>
<dbReference type="GO" id="GO:0005737">
    <property type="term" value="C:cytoplasm"/>
    <property type="evidence" value="ECO:0007669"/>
    <property type="project" value="UniProtKB-ARBA"/>
</dbReference>
<keyword evidence="4 10" id="KW-0694">RNA-binding</keyword>
<dbReference type="Proteomes" id="UP000516160">
    <property type="component" value="Chromosome"/>
</dbReference>
<keyword evidence="3 10" id="KW-0862">Zinc</keyword>
<dbReference type="Gene3D" id="4.10.830.10">
    <property type="entry name" value="30s Ribosomal Protein S14, Chain N"/>
    <property type="match status" value="1"/>
</dbReference>
<dbReference type="FunFam" id="4.10.830.10:FF:000001">
    <property type="entry name" value="30S ribosomal protein S14 type Z"/>
    <property type="match status" value="1"/>
</dbReference>